<feature type="domain" description="CCT" evidence="4">
    <location>
        <begin position="276"/>
        <end position="318"/>
    </location>
</feature>
<feature type="region of interest" description="Disordered" evidence="3">
    <location>
        <begin position="136"/>
        <end position="183"/>
    </location>
</feature>
<dbReference type="InterPro" id="IPR045281">
    <property type="entry name" value="CONSTANS-like"/>
</dbReference>
<gene>
    <name evidence="6" type="ORF">DD237_003668</name>
    <name evidence="5" type="ORF">DD238_003642</name>
</gene>
<evidence type="ECO:0000313" key="6">
    <source>
        <dbReference type="EMBL" id="RQM09313.1"/>
    </source>
</evidence>
<sequence>MIESEVAETLMSLSAPDERKFTDNPLYAPEPPSSWQANKKRAFAAFDASVANSLPSSNFLQSHAESYSSPMSLLQLKIHGRPLTSMIPGRDDADSSSSDVDMDASDAIDQTSEHHTWSSYRSSFDGLVAAAVSTHDDNDTYSSSNSRPISIPKRGGNNNRYREPSSSSLDRTHTSSYGKKHKACSLSRVQEDESFLGRDCSPTGVEEEDTWYDSDYKQRMRLASVCSSEGSEYGGLGRQHLEEFIRMEISAANESEQHRDGSFDGKYIGSYSPDARRKRIERFLEKRKRRVWAKKVDYDVRKNFANSRLRVKGRFVKKEDEELLCQLLSYM</sequence>
<evidence type="ECO:0000256" key="3">
    <source>
        <dbReference type="SAM" id="MobiDB-lite"/>
    </source>
</evidence>
<evidence type="ECO:0000256" key="1">
    <source>
        <dbReference type="ARBA" id="ARBA00004123"/>
    </source>
</evidence>
<evidence type="ECO:0000256" key="2">
    <source>
        <dbReference type="ARBA" id="ARBA00023242"/>
    </source>
</evidence>
<dbReference type="Proteomes" id="UP000282087">
    <property type="component" value="Unassembled WGS sequence"/>
</dbReference>
<comment type="caution">
    <text evidence="5">The sequence shown here is derived from an EMBL/GenBank/DDBJ whole genome shotgun (WGS) entry which is preliminary data.</text>
</comment>
<dbReference type="Proteomes" id="UP000286097">
    <property type="component" value="Unassembled WGS sequence"/>
</dbReference>
<evidence type="ECO:0000259" key="4">
    <source>
        <dbReference type="PROSITE" id="PS51017"/>
    </source>
</evidence>
<dbReference type="Pfam" id="PF06203">
    <property type="entry name" value="CCT"/>
    <property type="match status" value="1"/>
</dbReference>
<evidence type="ECO:0000313" key="8">
    <source>
        <dbReference type="Proteomes" id="UP000286097"/>
    </source>
</evidence>
<proteinExistence type="predicted"/>
<dbReference type="AlphaFoldDB" id="A0A3M6VEP3"/>
<dbReference type="PROSITE" id="PS51017">
    <property type="entry name" value="CCT"/>
    <property type="match status" value="1"/>
</dbReference>
<keyword evidence="7" id="KW-1185">Reference proteome</keyword>
<keyword evidence="2" id="KW-0539">Nucleus</keyword>
<reference evidence="7 8" key="1">
    <citation type="submission" date="2018-06" db="EMBL/GenBank/DDBJ databases">
        <title>Comparative genomics of downy mildews reveals potential adaptations to biotrophy.</title>
        <authorList>
            <person name="Fletcher K."/>
            <person name="Klosterman S.J."/>
            <person name="Derevnina L."/>
            <person name="Martin F."/>
            <person name="Koike S."/>
            <person name="Reyes Chin-Wo S."/>
            <person name="Mou B."/>
            <person name="Michelmore R."/>
        </authorList>
    </citation>
    <scope>NUCLEOTIDE SEQUENCE [LARGE SCALE GENOMIC DNA]</scope>
    <source>
        <strain evidence="6 8">R13</strain>
        <strain evidence="5 7">R14</strain>
    </source>
</reference>
<evidence type="ECO:0000313" key="7">
    <source>
        <dbReference type="Proteomes" id="UP000282087"/>
    </source>
</evidence>
<dbReference type="EMBL" id="QKXF01000742">
    <property type="protein sequence ID" value="RQM09313.1"/>
    <property type="molecule type" value="Genomic_DNA"/>
</dbReference>
<protein>
    <recommendedName>
        <fullName evidence="4">CCT domain-containing protein</fullName>
    </recommendedName>
</protein>
<name>A0A3M6VEP3_9STRA</name>
<dbReference type="VEuPathDB" id="FungiDB:DD237_003668"/>
<organism evidence="5 7">
    <name type="scientific">Peronospora effusa</name>
    <dbReference type="NCBI Taxonomy" id="542832"/>
    <lineage>
        <taxon>Eukaryota</taxon>
        <taxon>Sar</taxon>
        <taxon>Stramenopiles</taxon>
        <taxon>Oomycota</taxon>
        <taxon>Peronosporomycetes</taxon>
        <taxon>Peronosporales</taxon>
        <taxon>Peronosporaceae</taxon>
        <taxon>Peronospora</taxon>
    </lineage>
</organism>
<evidence type="ECO:0000313" key="5">
    <source>
        <dbReference type="EMBL" id="RMX65495.1"/>
    </source>
</evidence>
<dbReference type="GO" id="GO:0005634">
    <property type="term" value="C:nucleus"/>
    <property type="evidence" value="ECO:0007669"/>
    <property type="project" value="UniProtKB-SubCell"/>
</dbReference>
<comment type="subcellular location">
    <subcellularLocation>
        <location evidence="1">Nucleus</location>
    </subcellularLocation>
</comment>
<dbReference type="InterPro" id="IPR010402">
    <property type="entry name" value="CCT_domain"/>
</dbReference>
<dbReference type="PANTHER" id="PTHR31319">
    <property type="entry name" value="ZINC FINGER PROTEIN CONSTANS-LIKE 4"/>
    <property type="match status" value="1"/>
</dbReference>
<dbReference type="OrthoDB" id="153872at2759"/>
<feature type="region of interest" description="Disordered" evidence="3">
    <location>
        <begin position="1"/>
        <end position="34"/>
    </location>
</feature>
<dbReference type="EMBL" id="QLLG01000245">
    <property type="protein sequence ID" value="RMX65495.1"/>
    <property type="molecule type" value="Genomic_DNA"/>
</dbReference>
<dbReference type="STRING" id="542832.A0A3M6VEP3"/>
<accession>A0A3M6VEP3</accession>
<dbReference type="PANTHER" id="PTHR31319:SF77">
    <property type="entry name" value="ZINC FINGER PROTEIN CONSTANS-LIKE 4"/>
    <property type="match status" value="1"/>
</dbReference>